<keyword evidence="2" id="KW-1185">Reference proteome</keyword>
<evidence type="ECO:0000313" key="1">
    <source>
        <dbReference type="EMBL" id="KAK4289307.1"/>
    </source>
</evidence>
<dbReference type="AlphaFoldDB" id="A0AAE1TL57"/>
<sequence>MWLYMNRVNLDSVKKNQIVYIGDELSMNNEEVRTRSLNAPSPIQQFGPCGRIMRNSAMV</sequence>
<protein>
    <submittedName>
        <fullName evidence="1">Uncharacterized protein</fullName>
    </submittedName>
</protein>
<dbReference type="EMBL" id="JAWZYT010005907">
    <property type="protein sequence ID" value="KAK4289307.1"/>
    <property type="molecule type" value="Genomic_DNA"/>
</dbReference>
<evidence type="ECO:0000313" key="2">
    <source>
        <dbReference type="Proteomes" id="UP001292094"/>
    </source>
</evidence>
<proteinExistence type="predicted"/>
<comment type="caution">
    <text evidence="1">The sequence shown here is derived from an EMBL/GenBank/DDBJ whole genome shotgun (WGS) entry which is preliminary data.</text>
</comment>
<name>A0AAE1TL57_9EUCA</name>
<organism evidence="1 2">
    <name type="scientific">Petrolisthes manimaculis</name>
    <dbReference type="NCBI Taxonomy" id="1843537"/>
    <lineage>
        <taxon>Eukaryota</taxon>
        <taxon>Metazoa</taxon>
        <taxon>Ecdysozoa</taxon>
        <taxon>Arthropoda</taxon>
        <taxon>Crustacea</taxon>
        <taxon>Multicrustacea</taxon>
        <taxon>Malacostraca</taxon>
        <taxon>Eumalacostraca</taxon>
        <taxon>Eucarida</taxon>
        <taxon>Decapoda</taxon>
        <taxon>Pleocyemata</taxon>
        <taxon>Anomura</taxon>
        <taxon>Galatheoidea</taxon>
        <taxon>Porcellanidae</taxon>
        <taxon>Petrolisthes</taxon>
    </lineage>
</organism>
<dbReference type="Proteomes" id="UP001292094">
    <property type="component" value="Unassembled WGS sequence"/>
</dbReference>
<gene>
    <name evidence="1" type="ORF">Pmani_037716</name>
</gene>
<accession>A0AAE1TL57</accession>
<reference evidence="1" key="1">
    <citation type="submission" date="2023-11" db="EMBL/GenBank/DDBJ databases">
        <title>Genome assemblies of two species of porcelain crab, Petrolisthes cinctipes and Petrolisthes manimaculis (Anomura: Porcellanidae).</title>
        <authorList>
            <person name="Angst P."/>
        </authorList>
    </citation>
    <scope>NUCLEOTIDE SEQUENCE</scope>
    <source>
        <strain evidence="1">PB745_02</strain>
        <tissue evidence="1">Gill</tissue>
    </source>
</reference>
<feature type="non-terminal residue" evidence="1">
    <location>
        <position position="1"/>
    </location>
</feature>